<comment type="caution">
    <text evidence="5">The sequence shown here is derived from an EMBL/GenBank/DDBJ whole genome shotgun (WGS) entry which is preliminary data.</text>
</comment>
<dbReference type="PANTHER" id="PTHR45138">
    <property type="entry name" value="REGULATORY COMPONENTS OF SENSORY TRANSDUCTION SYSTEM"/>
    <property type="match status" value="1"/>
</dbReference>
<dbReference type="CDD" id="cd01949">
    <property type="entry name" value="GGDEF"/>
    <property type="match status" value="1"/>
</dbReference>
<keyword evidence="3" id="KW-0812">Transmembrane</keyword>
<evidence type="ECO:0000313" key="5">
    <source>
        <dbReference type="EMBL" id="GLS06046.1"/>
    </source>
</evidence>
<dbReference type="Pfam" id="PF00990">
    <property type="entry name" value="GGDEF"/>
    <property type="match status" value="1"/>
</dbReference>
<dbReference type="Gene3D" id="3.30.450.20">
    <property type="entry name" value="PAS domain"/>
    <property type="match status" value="1"/>
</dbReference>
<dbReference type="RefSeq" id="WP_018749448.1">
    <property type="nucleotide sequence ID" value="NZ_BSOZ01000086.1"/>
</dbReference>
<dbReference type="InterPro" id="IPR043128">
    <property type="entry name" value="Rev_trsase/Diguanyl_cyclase"/>
</dbReference>
<reference evidence="6" key="1">
    <citation type="journal article" date="2019" name="Int. J. Syst. Evol. Microbiol.">
        <title>The Global Catalogue of Microorganisms (GCM) 10K type strain sequencing project: providing services to taxonomists for standard genome sequencing and annotation.</title>
        <authorList>
            <consortium name="The Broad Institute Genomics Platform"/>
            <consortium name="The Broad Institute Genome Sequencing Center for Infectious Disease"/>
            <person name="Wu L."/>
            <person name="Ma J."/>
        </authorList>
    </citation>
    <scope>NUCLEOTIDE SEQUENCE [LARGE SCALE GENOMIC DNA]</scope>
    <source>
        <strain evidence="6">NBRC 104970</strain>
    </source>
</reference>
<dbReference type="SMART" id="SM00267">
    <property type="entry name" value="GGDEF"/>
    <property type="match status" value="1"/>
</dbReference>
<protein>
    <recommendedName>
        <fullName evidence="1">diguanylate cyclase</fullName>
        <ecNumber evidence="1">2.7.7.65</ecNumber>
    </recommendedName>
</protein>
<sequence>MTARVATAFAAHDPTRRIRRLIVAVAVFLFLGALLSGFYRLQQNLDTEYRRVGEAAAYTAASLDHELDLRRKYVEMVADQAGELLNGRYTPDLQLVRGLRPTPDGVAYTLDVPPGFTASEFGFLMGMGPVPTIDSGLAREMAMAIGLTPLFKVLKRHDRHLPWVYYRSARGFVYFYPSPESETGRRYFYNRDDERKPIYADALPLANPQHKLFWTPVYDDANGKGKVVTLSKPLYERDQFRGVVSLDIALRTLLDTIRVRSIPHSTIGLADRAGRNPLDPDAEPLPAEVLQASPGQFRRSGDATYLIYPLKAADWSLVVRTDHRAMLWAAFSATLLLVGAIVMSLLSMVLLVLLAGAMRHMQSMSIQDGLTGLFNRRHFDEIAKREFAHSRRNGQWLGLAILDVDFFKKYNDHYGHPSGDTVLRGVADALQATLKRATDGVFRVGGEEFAVLVQLDDPARMPDLAEHICDAVRALAIPHAQSNWGLVTVSLGAVVVGPGSRFDLEAAYRAADEALYRAKQGGRNRGVVDGEAASGADAP</sequence>
<dbReference type="EMBL" id="BSOZ01000086">
    <property type="protein sequence ID" value="GLS06046.1"/>
    <property type="molecule type" value="Genomic_DNA"/>
</dbReference>
<keyword evidence="3" id="KW-1133">Transmembrane helix</keyword>
<evidence type="ECO:0000256" key="2">
    <source>
        <dbReference type="ARBA" id="ARBA00034247"/>
    </source>
</evidence>
<dbReference type="InterPro" id="IPR050469">
    <property type="entry name" value="Diguanylate_Cyclase"/>
</dbReference>
<dbReference type="CDD" id="cd12913">
    <property type="entry name" value="PDC1_MCP_like"/>
    <property type="match status" value="1"/>
</dbReference>
<accession>A0ABQ6BXK4</accession>
<dbReference type="InterPro" id="IPR000160">
    <property type="entry name" value="GGDEF_dom"/>
</dbReference>
<evidence type="ECO:0000256" key="3">
    <source>
        <dbReference type="SAM" id="Phobius"/>
    </source>
</evidence>
<evidence type="ECO:0000256" key="1">
    <source>
        <dbReference type="ARBA" id="ARBA00012528"/>
    </source>
</evidence>
<dbReference type="SUPFAM" id="SSF103190">
    <property type="entry name" value="Sensory domain-like"/>
    <property type="match status" value="1"/>
</dbReference>
<evidence type="ECO:0000313" key="6">
    <source>
        <dbReference type="Proteomes" id="UP001156836"/>
    </source>
</evidence>
<keyword evidence="3" id="KW-0472">Membrane</keyword>
<dbReference type="Gene3D" id="3.30.70.270">
    <property type="match status" value="1"/>
</dbReference>
<dbReference type="EC" id="2.7.7.65" evidence="1"/>
<feature type="transmembrane region" description="Helical" evidence="3">
    <location>
        <begin position="21"/>
        <end position="41"/>
    </location>
</feature>
<keyword evidence="6" id="KW-1185">Reference proteome</keyword>
<dbReference type="PROSITE" id="PS50887">
    <property type="entry name" value="GGDEF"/>
    <property type="match status" value="1"/>
</dbReference>
<evidence type="ECO:0000259" key="4">
    <source>
        <dbReference type="PROSITE" id="PS50887"/>
    </source>
</evidence>
<comment type="catalytic activity">
    <reaction evidence="2">
        <text>2 GTP = 3',3'-c-di-GMP + 2 diphosphate</text>
        <dbReference type="Rhea" id="RHEA:24898"/>
        <dbReference type="ChEBI" id="CHEBI:33019"/>
        <dbReference type="ChEBI" id="CHEBI:37565"/>
        <dbReference type="ChEBI" id="CHEBI:58805"/>
        <dbReference type="EC" id="2.7.7.65"/>
    </reaction>
</comment>
<feature type="domain" description="GGDEF" evidence="4">
    <location>
        <begin position="395"/>
        <end position="531"/>
    </location>
</feature>
<dbReference type="SUPFAM" id="SSF55073">
    <property type="entry name" value="Nucleotide cyclase"/>
    <property type="match status" value="1"/>
</dbReference>
<dbReference type="InterPro" id="IPR029151">
    <property type="entry name" value="Sensor-like_sf"/>
</dbReference>
<dbReference type="Proteomes" id="UP001156836">
    <property type="component" value="Unassembled WGS sequence"/>
</dbReference>
<dbReference type="PANTHER" id="PTHR45138:SF9">
    <property type="entry name" value="DIGUANYLATE CYCLASE DGCM-RELATED"/>
    <property type="match status" value="1"/>
</dbReference>
<feature type="transmembrane region" description="Helical" evidence="3">
    <location>
        <begin position="326"/>
        <end position="355"/>
    </location>
</feature>
<proteinExistence type="predicted"/>
<dbReference type="NCBIfam" id="TIGR00254">
    <property type="entry name" value="GGDEF"/>
    <property type="match status" value="1"/>
</dbReference>
<dbReference type="Pfam" id="PF22673">
    <property type="entry name" value="MCP-like_PDC_1"/>
    <property type="match status" value="1"/>
</dbReference>
<gene>
    <name evidence="5" type="ORF">GCM10007860_32120</name>
</gene>
<dbReference type="InterPro" id="IPR029787">
    <property type="entry name" value="Nucleotide_cyclase"/>
</dbReference>
<organism evidence="5 6">
    <name type="scientific">Chitiniphilus shinanonensis</name>
    <dbReference type="NCBI Taxonomy" id="553088"/>
    <lineage>
        <taxon>Bacteria</taxon>
        <taxon>Pseudomonadati</taxon>
        <taxon>Pseudomonadota</taxon>
        <taxon>Betaproteobacteria</taxon>
        <taxon>Neisseriales</taxon>
        <taxon>Chitinibacteraceae</taxon>
        <taxon>Chitiniphilus</taxon>
    </lineage>
</organism>
<name>A0ABQ6BXK4_9NEIS</name>